<dbReference type="Proteomes" id="UP000887226">
    <property type="component" value="Unassembled WGS sequence"/>
</dbReference>
<dbReference type="EMBL" id="MU253948">
    <property type="protein sequence ID" value="KAG9243836.1"/>
    <property type="molecule type" value="Genomic_DNA"/>
</dbReference>
<proteinExistence type="predicted"/>
<dbReference type="InterPro" id="IPR022198">
    <property type="entry name" value="DUF3723"/>
</dbReference>
<evidence type="ECO:0000313" key="2">
    <source>
        <dbReference type="Proteomes" id="UP000887226"/>
    </source>
</evidence>
<dbReference type="AlphaFoldDB" id="A0A9P7Z228"/>
<sequence length="408" mass="46809">MFQAFSSAYSPDEIGQVFLQQPDDKFVALAVDPNEAVDLSYRPFFLYVMRNLSRLDPVSTLLEPHERRQTAQEDPNVLYEFATFAHHLGLRTPQLSKVLSEHPSRDQLDACIEHVCDYLAEAQRAVRSNDVTPLHAGPDEALKRRSGKVYRRAHYESSRHPYLINMHQLDMRSFNHVNAFVVRRSIYLSFFGCLENETSILAAQDETLQPNLDLDMIVRSSLIDNSQIELSVSEVADDAMREVSSDIFTPDDYWTSTSHPDVNDIVDLYRESSVQDFELREMSQDDAEHEKGTQDSSIRFISLQNDVVQVVASVSENNANPRIIEQMAESYATKGFFLFTADLKSLSPSQCFQAAVEDENKLVVLLTEDDLQIDERRRQLVTTICLHNPKRKRVDHVNDRPYKYRIIG</sequence>
<dbReference type="Pfam" id="PF12520">
    <property type="entry name" value="DUF3723"/>
    <property type="match status" value="1"/>
</dbReference>
<reference evidence="1" key="1">
    <citation type="journal article" date="2021" name="IMA Fungus">
        <title>Genomic characterization of three marine fungi, including Emericellopsis atlantica sp. nov. with signatures of a generalist lifestyle and marine biomass degradation.</title>
        <authorList>
            <person name="Hagestad O.C."/>
            <person name="Hou L."/>
            <person name="Andersen J.H."/>
            <person name="Hansen E.H."/>
            <person name="Altermark B."/>
            <person name="Li C."/>
            <person name="Kuhnert E."/>
            <person name="Cox R.J."/>
            <person name="Crous P.W."/>
            <person name="Spatafora J.W."/>
            <person name="Lail K."/>
            <person name="Amirebrahimi M."/>
            <person name="Lipzen A."/>
            <person name="Pangilinan J."/>
            <person name="Andreopoulos W."/>
            <person name="Hayes R.D."/>
            <person name="Ng V."/>
            <person name="Grigoriev I.V."/>
            <person name="Jackson S.A."/>
            <person name="Sutton T.D.S."/>
            <person name="Dobson A.D.W."/>
            <person name="Rama T."/>
        </authorList>
    </citation>
    <scope>NUCLEOTIDE SEQUENCE</scope>
    <source>
        <strain evidence="1">TRa3180A</strain>
    </source>
</reference>
<keyword evidence="2" id="KW-1185">Reference proteome</keyword>
<evidence type="ECO:0000313" key="1">
    <source>
        <dbReference type="EMBL" id="KAG9243836.1"/>
    </source>
</evidence>
<comment type="caution">
    <text evidence="1">The sequence shown here is derived from an EMBL/GenBank/DDBJ whole genome shotgun (WGS) entry which is preliminary data.</text>
</comment>
<name>A0A9P7Z228_9HELO</name>
<protein>
    <submittedName>
        <fullName evidence="1">Uncharacterized protein</fullName>
    </submittedName>
</protein>
<organism evidence="1 2">
    <name type="scientific">Calycina marina</name>
    <dbReference type="NCBI Taxonomy" id="1763456"/>
    <lineage>
        <taxon>Eukaryota</taxon>
        <taxon>Fungi</taxon>
        <taxon>Dikarya</taxon>
        <taxon>Ascomycota</taxon>
        <taxon>Pezizomycotina</taxon>
        <taxon>Leotiomycetes</taxon>
        <taxon>Helotiales</taxon>
        <taxon>Pezizellaceae</taxon>
        <taxon>Calycina</taxon>
    </lineage>
</organism>
<dbReference type="OrthoDB" id="3597981at2759"/>
<accession>A0A9P7Z228</accession>
<gene>
    <name evidence="1" type="ORF">BJ878DRAFT_568106</name>
</gene>